<gene>
    <name evidence="9" type="ORF">UFOPK1791_00233</name>
</gene>
<dbReference type="GO" id="GO:0004326">
    <property type="term" value="F:tetrahydrofolylpolyglutamate synthase activity"/>
    <property type="evidence" value="ECO:0007669"/>
    <property type="project" value="InterPro"/>
</dbReference>
<proteinExistence type="inferred from homology"/>
<dbReference type="GO" id="GO:0005737">
    <property type="term" value="C:cytoplasm"/>
    <property type="evidence" value="ECO:0007669"/>
    <property type="project" value="TreeGrafter"/>
</dbReference>
<feature type="domain" description="Mur ligase C-terminal" evidence="7">
    <location>
        <begin position="304"/>
        <end position="417"/>
    </location>
</feature>
<evidence type="ECO:0000313" key="9">
    <source>
        <dbReference type="EMBL" id="CAB4585959.1"/>
    </source>
</evidence>
<comment type="similarity">
    <text evidence="1">Belongs to the folylpolyglutamate synthase family.</text>
</comment>
<reference evidence="9" key="1">
    <citation type="submission" date="2020-05" db="EMBL/GenBank/DDBJ databases">
        <authorList>
            <person name="Chiriac C."/>
            <person name="Salcher M."/>
            <person name="Ghai R."/>
            <person name="Kavagutti S V."/>
        </authorList>
    </citation>
    <scope>NUCLEOTIDE SEQUENCE</scope>
</reference>
<dbReference type="Pfam" id="PF02875">
    <property type="entry name" value="Mur_ligase_C"/>
    <property type="match status" value="1"/>
</dbReference>
<dbReference type="SUPFAM" id="SSF53244">
    <property type="entry name" value="MurD-like peptide ligases, peptide-binding domain"/>
    <property type="match status" value="1"/>
</dbReference>
<feature type="domain" description="Mur ligase central" evidence="8">
    <location>
        <begin position="53"/>
        <end position="278"/>
    </location>
</feature>
<dbReference type="Gene3D" id="3.40.1190.10">
    <property type="entry name" value="Mur-like, catalytic domain"/>
    <property type="match status" value="1"/>
</dbReference>
<keyword evidence="3" id="KW-0479">Metal-binding</keyword>
<dbReference type="Gene3D" id="3.90.190.20">
    <property type="entry name" value="Mur ligase, C-terminal domain"/>
    <property type="match status" value="1"/>
</dbReference>
<evidence type="ECO:0000259" key="8">
    <source>
        <dbReference type="Pfam" id="PF08245"/>
    </source>
</evidence>
<dbReference type="Pfam" id="PF08245">
    <property type="entry name" value="Mur_ligase_M"/>
    <property type="match status" value="1"/>
</dbReference>
<keyword evidence="6" id="KW-0460">Magnesium</keyword>
<dbReference type="EMBL" id="CAEZUF010000011">
    <property type="protein sequence ID" value="CAB4585959.1"/>
    <property type="molecule type" value="Genomic_DNA"/>
</dbReference>
<dbReference type="InterPro" id="IPR001645">
    <property type="entry name" value="Folylpolyglutamate_synth"/>
</dbReference>
<dbReference type="GO" id="GO:0008841">
    <property type="term" value="F:dihydrofolate synthase activity"/>
    <property type="evidence" value="ECO:0007669"/>
    <property type="project" value="TreeGrafter"/>
</dbReference>
<keyword evidence="2" id="KW-0436">Ligase</keyword>
<evidence type="ECO:0000256" key="3">
    <source>
        <dbReference type="ARBA" id="ARBA00022723"/>
    </source>
</evidence>
<evidence type="ECO:0000256" key="5">
    <source>
        <dbReference type="ARBA" id="ARBA00022840"/>
    </source>
</evidence>
<dbReference type="InterPro" id="IPR036565">
    <property type="entry name" value="Mur-like_cat_sf"/>
</dbReference>
<dbReference type="AlphaFoldDB" id="A0A6J6FE01"/>
<evidence type="ECO:0000256" key="4">
    <source>
        <dbReference type="ARBA" id="ARBA00022741"/>
    </source>
</evidence>
<dbReference type="GO" id="GO:0005524">
    <property type="term" value="F:ATP binding"/>
    <property type="evidence" value="ECO:0007669"/>
    <property type="project" value="UniProtKB-KW"/>
</dbReference>
<keyword evidence="5" id="KW-0067">ATP-binding</keyword>
<dbReference type="InterPro" id="IPR018109">
    <property type="entry name" value="Folylpolyglutamate_synth_CS"/>
</dbReference>
<dbReference type="GO" id="GO:0046872">
    <property type="term" value="F:metal ion binding"/>
    <property type="evidence" value="ECO:0007669"/>
    <property type="project" value="UniProtKB-KW"/>
</dbReference>
<name>A0A6J6FE01_9ZZZZ</name>
<dbReference type="InterPro" id="IPR004101">
    <property type="entry name" value="Mur_ligase_C"/>
</dbReference>
<evidence type="ECO:0000256" key="6">
    <source>
        <dbReference type="ARBA" id="ARBA00022842"/>
    </source>
</evidence>
<organism evidence="9">
    <name type="scientific">freshwater metagenome</name>
    <dbReference type="NCBI Taxonomy" id="449393"/>
    <lineage>
        <taxon>unclassified sequences</taxon>
        <taxon>metagenomes</taxon>
        <taxon>ecological metagenomes</taxon>
    </lineage>
</organism>
<dbReference type="PANTHER" id="PTHR11136:SF0">
    <property type="entry name" value="DIHYDROFOLATE SYNTHETASE-RELATED"/>
    <property type="match status" value="1"/>
</dbReference>
<dbReference type="PANTHER" id="PTHR11136">
    <property type="entry name" value="FOLYLPOLYGLUTAMATE SYNTHASE-RELATED"/>
    <property type="match status" value="1"/>
</dbReference>
<dbReference type="SUPFAM" id="SSF53623">
    <property type="entry name" value="MurD-like peptide ligases, catalytic domain"/>
    <property type="match status" value="1"/>
</dbReference>
<keyword evidence="4" id="KW-0547">Nucleotide-binding</keyword>
<dbReference type="PIRSF" id="PIRSF001563">
    <property type="entry name" value="Folylpolyglu_synth"/>
    <property type="match status" value="1"/>
</dbReference>
<evidence type="ECO:0000256" key="2">
    <source>
        <dbReference type="ARBA" id="ARBA00022598"/>
    </source>
</evidence>
<dbReference type="PROSITE" id="PS01012">
    <property type="entry name" value="FOLYLPOLYGLU_SYNT_2"/>
    <property type="match status" value="1"/>
</dbReference>
<sequence length="458" mass="49550">MSSAEDLDKLRFIEKALLARWPESKLEPTLERIALLADALGSPQLSYPTIHLTGTNGKTTTSRMVDALLFEMGLRTGRFTSPHLESFLERISINKSPISAAGMIATYNDIALYLDLVDERSDNPISFFEAITALAFVAFAEFPVDVGIFEVGMGGEWDATNVINSAVSVITPIGFDHMQYLGNTLIEIARTKSGIIKPHSVAILAHQDVEVAKVLMQKCVEVEAIPMREGIEFSLLRRDLAVGGQMLTIQGITATYEDIFLPLYGVHQGENAAVALATVEAFAGSKELDPDLVRTAFAQVDSPGRCEVIYRNPTVIVDAAHNPHGAAALTLTVSNEFDFSTIIAVVAPMGDKDVIGILEALEPIADRVVLSANSSPRAMDIAELERLAKQIFGHDRVTAIPTLSDAIRKSIEQAKLDNDINDGNCAVLITGSVVTAGEGRTIVKKYGSHVNTSNEMRD</sequence>
<dbReference type="InterPro" id="IPR036615">
    <property type="entry name" value="Mur_ligase_C_dom_sf"/>
</dbReference>
<evidence type="ECO:0000259" key="7">
    <source>
        <dbReference type="Pfam" id="PF02875"/>
    </source>
</evidence>
<dbReference type="InterPro" id="IPR013221">
    <property type="entry name" value="Mur_ligase_cen"/>
</dbReference>
<protein>
    <submittedName>
        <fullName evidence="9">Unannotated protein</fullName>
    </submittedName>
</protein>
<accession>A0A6J6FE01</accession>
<evidence type="ECO:0000256" key="1">
    <source>
        <dbReference type="ARBA" id="ARBA00008276"/>
    </source>
</evidence>
<dbReference type="NCBIfam" id="TIGR01499">
    <property type="entry name" value="folC"/>
    <property type="match status" value="1"/>
</dbReference>